<reference evidence="2 3" key="1">
    <citation type="submission" date="2018-09" db="EMBL/GenBank/DDBJ databases">
        <authorList>
            <person name="Postec A."/>
        </authorList>
    </citation>
    <scope>NUCLEOTIDE SEQUENCE [LARGE SCALE GENOMIC DNA]</scope>
    <source>
        <strain evidence="2">70B-A</strain>
    </source>
</reference>
<keyword evidence="3" id="KW-1185">Reference proteome</keyword>
<evidence type="ECO:0000313" key="3">
    <source>
        <dbReference type="Proteomes" id="UP000279029"/>
    </source>
</evidence>
<feature type="domain" description="Methyltransferase" evidence="1">
    <location>
        <begin position="30"/>
        <end position="148"/>
    </location>
</feature>
<dbReference type="OrthoDB" id="9784101at2"/>
<dbReference type="GO" id="GO:0032259">
    <property type="term" value="P:methylation"/>
    <property type="evidence" value="ECO:0007669"/>
    <property type="project" value="UniProtKB-KW"/>
</dbReference>
<dbReference type="AlphaFoldDB" id="A0A3P7SA28"/>
<organism evidence="2 3">
    <name type="scientific">Petrocella atlantisensis</name>
    <dbReference type="NCBI Taxonomy" id="2173034"/>
    <lineage>
        <taxon>Bacteria</taxon>
        <taxon>Bacillati</taxon>
        <taxon>Bacillota</taxon>
        <taxon>Clostridia</taxon>
        <taxon>Lachnospirales</taxon>
        <taxon>Vallitaleaceae</taxon>
        <taxon>Petrocella</taxon>
    </lineage>
</organism>
<dbReference type="SUPFAM" id="SSF53335">
    <property type="entry name" value="S-adenosyl-L-methionine-dependent methyltransferases"/>
    <property type="match status" value="1"/>
</dbReference>
<sequence>MRHKNPMKFENEKRLKELDIINSLKKAGINENDTICDYGAGTGVFTLEASKLTKGMVYALDMDPSMLSIIKEKAKDVHNIQAIQVEEDKINLESKSIDLFIIVTVIHEIKEVPEFIKEVRRVLKPFGRVLVIDFHKKDTPMGPPANHRMSEYQAARHFFREDIVMKKQCNLGENLYLLLMEKEGE</sequence>
<gene>
    <name evidence="2" type="ORF">PATL70BA_2833</name>
</gene>
<name>A0A3P7SA28_9FIRM</name>
<protein>
    <submittedName>
        <fullName evidence="2">Methylase</fullName>
    </submittedName>
</protein>
<dbReference type="InterPro" id="IPR029063">
    <property type="entry name" value="SAM-dependent_MTases_sf"/>
</dbReference>
<dbReference type="Gene3D" id="3.40.50.150">
    <property type="entry name" value="Vaccinia Virus protein VP39"/>
    <property type="match status" value="1"/>
</dbReference>
<dbReference type="PANTHER" id="PTHR43591:SF24">
    <property type="entry name" value="2-METHOXY-6-POLYPRENYL-1,4-BENZOQUINOL METHYLASE, MITOCHONDRIAL"/>
    <property type="match status" value="1"/>
</dbReference>
<dbReference type="Proteomes" id="UP000279029">
    <property type="component" value="Chromosome"/>
</dbReference>
<dbReference type="KEGG" id="cbar:PATL70BA_2833"/>
<dbReference type="CDD" id="cd02440">
    <property type="entry name" value="AdoMet_MTases"/>
    <property type="match status" value="1"/>
</dbReference>
<accession>A0A3P7SA28</accession>
<proteinExistence type="predicted"/>
<dbReference type="RefSeq" id="WP_125137827.1">
    <property type="nucleotide sequence ID" value="NZ_LR130778.1"/>
</dbReference>
<dbReference type="InterPro" id="IPR025714">
    <property type="entry name" value="Methyltranfer_dom"/>
</dbReference>
<evidence type="ECO:0000259" key="1">
    <source>
        <dbReference type="Pfam" id="PF13847"/>
    </source>
</evidence>
<keyword evidence="2" id="KW-0808">Transferase</keyword>
<dbReference type="GO" id="GO:0008168">
    <property type="term" value="F:methyltransferase activity"/>
    <property type="evidence" value="ECO:0007669"/>
    <property type="project" value="UniProtKB-KW"/>
</dbReference>
<keyword evidence="2" id="KW-0489">Methyltransferase</keyword>
<dbReference type="PANTHER" id="PTHR43591">
    <property type="entry name" value="METHYLTRANSFERASE"/>
    <property type="match status" value="1"/>
</dbReference>
<dbReference type="EMBL" id="LR130778">
    <property type="protein sequence ID" value="VDN48739.1"/>
    <property type="molecule type" value="Genomic_DNA"/>
</dbReference>
<dbReference type="Pfam" id="PF13847">
    <property type="entry name" value="Methyltransf_31"/>
    <property type="match status" value="1"/>
</dbReference>
<evidence type="ECO:0000313" key="2">
    <source>
        <dbReference type="EMBL" id="VDN48739.1"/>
    </source>
</evidence>